<comment type="caution">
    <text evidence="7">The sequence shown here is derived from an EMBL/GenBank/DDBJ whole genome shotgun (WGS) entry which is preliminary data.</text>
</comment>
<dbReference type="EMBL" id="WNWS01000312">
    <property type="protein sequence ID" value="KAE9971004.1"/>
    <property type="molecule type" value="Genomic_DNA"/>
</dbReference>
<feature type="domain" description="INO80 complex subunit F" evidence="5">
    <location>
        <begin position="62"/>
        <end position="107"/>
    </location>
</feature>
<evidence type="ECO:0000313" key="10">
    <source>
        <dbReference type="Proteomes" id="UP000490939"/>
    </source>
</evidence>
<keyword evidence="3" id="KW-0175">Coiled coil</keyword>
<evidence type="ECO:0000256" key="3">
    <source>
        <dbReference type="SAM" id="Coils"/>
    </source>
</evidence>
<evidence type="ECO:0000256" key="2">
    <source>
        <dbReference type="ARBA" id="ARBA00023242"/>
    </source>
</evidence>
<evidence type="ECO:0000313" key="6">
    <source>
        <dbReference type="EMBL" id="KAE9970921.1"/>
    </source>
</evidence>
<feature type="compositionally biased region" description="Gly residues" evidence="4">
    <location>
        <begin position="291"/>
        <end position="302"/>
    </location>
</feature>
<keyword evidence="10" id="KW-1185">Reference proteome</keyword>
<dbReference type="EMBL" id="WNWR01000234">
    <property type="protein sequence ID" value="KAE9987481.1"/>
    <property type="molecule type" value="Genomic_DNA"/>
</dbReference>
<accession>A0A8H3YRV2</accession>
<evidence type="ECO:0000313" key="9">
    <source>
        <dbReference type="Proteomes" id="UP000447873"/>
    </source>
</evidence>
<feature type="region of interest" description="Disordered" evidence="4">
    <location>
        <begin position="220"/>
        <end position="302"/>
    </location>
</feature>
<name>A0A8H3YRV2_VENIN</name>
<comment type="subcellular location">
    <subcellularLocation>
        <location evidence="1">Nucleus</location>
    </subcellularLocation>
</comment>
<feature type="compositionally biased region" description="Low complexity" evidence="4">
    <location>
        <begin position="151"/>
        <end position="164"/>
    </location>
</feature>
<evidence type="ECO:0000256" key="1">
    <source>
        <dbReference type="ARBA" id="ARBA00004123"/>
    </source>
</evidence>
<evidence type="ECO:0000313" key="8">
    <source>
        <dbReference type="EMBL" id="KAE9987481.1"/>
    </source>
</evidence>
<protein>
    <recommendedName>
        <fullName evidence="5">INO80 complex subunit F domain-containing protein</fullName>
    </recommendedName>
</protein>
<evidence type="ECO:0000259" key="5">
    <source>
        <dbReference type="Pfam" id="PF24245"/>
    </source>
</evidence>
<evidence type="ECO:0000313" key="7">
    <source>
        <dbReference type="EMBL" id="KAE9971004.1"/>
    </source>
</evidence>
<feature type="region of interest" description="Disordered" evidence="4">
    <location>
        <begin position="113"/>
        <end position="182"/>
    </location>
</feature>
<dbReference type="GO" id="GO:0005634">
    <property type="term" value="C:nucleus"/>
    <property type="evidence" value="ECO:0007669"/>
    <property type="project" value="UniProtKB-SubCell"/>
</dbReference>
<gene>
    <name evidence="6" type="ORF">BLS_004681</name>
    <name evidence="8" type="ORF">EG327_003804</name>
    <name evidence="7" type="ORF">EG328_005931</name>
</gene>
<keyword evidence="2" id="KW-0539">Nucleus</keyword>
<sequence>MSHDRKNFMDEQPPPENGRGWNTRSSFKDQGALELPDKKLLDRVMHGVSANSPLPPSVETAYYRKCIELKRRINEIEESNDSLRVRKMRTERAILKMRLERGFLLEKIAQTMKENPDDSDQSNSPPPTPQDKPLRSKRGHRSKATPPPSAPASVVAVNHASPSAGPSHGAFLVSSHGGQTPDATANRLNQQFFAGYPGPPIPTPPALLAAHPTAGPTSMNGAPGSALPPLSQYLPSGPAVPPPTGYTPGYDARRENGEGPSEQAAEGFRAPHREPNGQDVEMTEAGAQGHSAGGGGFTAVNR</sequence>
<dbReference type="AlphaFoldDB" id="A0A8H3YRV2"/>
<dbReference type="EMBL" id="WNWQ01000309">
    <property type="protein sequence ID" value="KAE9970921.1"/>
    <property type="molecule type" value="Genomic_DNA"/>
</dbReference>
<feature type="region of interest" description="Disordered" evidence="4">
    <location>
        <begin position="1"/>
        <end position="31"/>
    </location>
</feature>
<reference evidence="7 9" key="1">
    <citation type="submission" date="2018-12" db="EMBL/GenBank/DDBJ databases">
        <title>Venturia inaequalis Genome Resource.</title>
        <authorList>
            <person name="Lichtner F.J."/>
        </authorList>
    </citation>
    <scope>NUCLEOTIDE SEQUENCE [LARGE SCALE GENOMIC DNA]</scope>
    <source>
        <strain evidence="7 9">120213</strain>
        <strain evidence="6">Bline_iso_100314</strain>
        <strain evidence="8 10">DMI_063113</strain>
    </source>
</reference>
<evidence type="ECO:0000256" key="4">
    <source>
        <dbReference type="SAM" id="MobiDB-lite"/>
    </source>
</evidence>
<dbReference type="Proteomes" id="UP000433883">
    <property type="component" value="Unassembled WGS sequence"/>
</dbReference>
<organism evidence="7 9">
    <name type="scientific">Venturia inaequalis</name>
    <name type="common">Apple scab fungus</name>
    <dbReference type="NCBI Taxonomy" id="5025"/>
    <lineage>
        <taxon>Eukaryota</taxon>
        <taxon>Fungi</taxon>
        <taxon>Dikarya</taxon>
        <taxon>Ascomycota</taxon>
        <taxon>Pezizomycotina</taxon>
        <taxon>Dothideomycetes</taxon>
        <taxon>Pleosporomycetidae</taxon>
        <taxon>Venturiales</taxon>
        <taxon>Venturiaceae</taxon>
        <taxon>Venturia</taxon>
    </lineage>
</organism>
<proteinExistence type="predicted"/>
<dbReference type="Proteomes" id="UP000490939">
    <property type="component" value="Unassembled WGS sequence"/>
</dbReference>
<feature type="coiled-coil region" evidence="3">
    <location>
        <begin position="66"/>
        <end position="93"/>
    </location>
</feature>
<dbReference type="Pfam" id="PF24245">
    <property type="entry name" value="INO80F"/>
    <property type="match status" value="1"/>
</dbReference>
<dbReference type="Proteomes" id="UP000447873">
    <property type="component" value="Unassembled WGS sequence"/>
</dbReference>
<dbReference type="InterPro" id="IPR056513">
    <property type="entry name" value="INO80F"/>
</dbReference>